<reference evidence="1 2" key="1">
    <citation type="submission" date="2019-08" db="EMBL/GenBank/DDBJ databases">
        <title>Aureimonas fodiniaquatilis sp. nov., isolated from a coal mine wastewater.</title>
        <authorList>
            <person name="Kim W."/>
        </authorList>
    </citation>
    <scope>NUCLEOTIDE SEQUENCE [LARGE SCALE GENOMIC DNA]</scope>
    <source>
        <strain evidence="1 2">CAU 1482</strain>
    </source>
</reference>
<comment type="caution">
    <text evidence="1">The sequence shown here is derived from an EMBL/GenBank/DDBJ whole genome shotgun (WGS) entry which is preliminary data.</text>
</comment>
<gene>
    <name evidence="1" type="ORF">FPY71_09560</name>
</gene>
<dbReference type="EMBL" id="VTWH01000002">
    <property type="protein sequence ID" value="KAA0970720.1"/>
    <property type="molecule type" value="Genomic_DNA"/>
</dbReference>
<keyword evidence="2" id="KW-1185">Reference proteome</keyword>
<evidence type="ECO:0000313" key="2">
    <source>
        <dbReference type="Proteomes" id="UP000324738"/>
    </source>
</evidence>
<dbReference type="CDD" id="cd02440">
    <property type="entry name" value="AdoMet_MTases"/>
    <property type="match status" value="1"/>
</dbReference>
<dbReference type="InterPro" id="IPR008715">
    <property type="entry name" value="SAM-MeTfrase_NodS-like"/>
</dbReference>
<dbReference type="SUPFAM" id="SSF53335">
    <property type="entry name" value="S-adenosyl-L-methionine-dependent methyltransferases"/>
    <property type="match status" value="1"/>
</dbReference>
<proteinExistence type="predicted"/>
<dbReference type="Gene3D" id="3.40.50.150">
    <property type="entry name" value="Vaccinia Virus protein VP39"/>
    <property type="match status" value="1"/>
</dbReference>
<sequence>MKPIDLDGFEKLFRASGDPWNYRSSRFEAIKRRHLIQACGSRKAGRALEVACANGETSRALLPHCLTLTAVDGAPTALAEARRLTNPNLRIQYRYAVLPQDTPRGPFDLIVVSEIAYYLSTRALNQLIKALEHALAPGGRIVILHHLVPFDDAARLPELAHGKMRQAFSRSMIKVFMKRCSRYEVVAFVRRK</sequence>
<dbReference type="GO" id="GO:0010420">
    <property type="term" value="F:polyprenyldihydroxybenzoate methyltransferase activity"/>
    <property type="evidence" value="ECO:0007669"/>
    <property type="project" value="TreeGrafter"/>
</dbReference>
<dbReference type="AlphaFoldDB" id="A0A5B0DYV3"/>
<dbReference type="GO" id="GO:0032259">
    <property type="term" value="P:methylation"/>
    <property type="evidence" value="ECO:0007669"/>
    <property type="project" value="UniProtKB-KW"/>
</dbReference>
<name>A0A5B0DYV3_9HYPH</name>
<accession>A0A5B0DYV3</accession>
<dbReference type="InterPro" id="IPR029063">
    <property type="entry name" value="SAM-dependent_MTases_sf"/>
</dbReference>
<keyword evidence="1" id="KW-0489">Methyltransferase</keyword>
<dbReference type="Proteomes" id="UP000324738">
    <property type="component" value="Unassembled WGS sequence"/>
</dbReference>
<dbReference type="PANTHER" id="PTHR43464">
    <property type="entry name" value="METHYLTRANSFERASE"/>
    <property type="match status" value="1"/>
</dbReference>
<dbReference type="Pfam" id="PF05401">
    <property type="entry name" value="NodS"/>
    <property type="match status" value="1"/>
</dbReference>
<dbReference type="PANTHER" id="PTHR43464:SF23">
    <property type="entry name" value="JUVENILE HORMONE ACID O-METHYLTRANSFERASE"/>
    <property type="match status" value="1"/>
</dbReference>
<evidence type="ECO:0000313" key="1">
    <source>
        <dbReference type="EMBL" id="KAA0970720.1"/>
    </source>
</evidence>
<dbReference type="RefSeq" id="WP_149299955.1">
    <property type="nucleotide sequence ID" value="NZ_VTWH01000002.1"/>
</dbReference>
<keyword evidence="1" id="KW-0808">Transferase</keyword>
<dbReference type="OrthoDB" id="116799at2"/>
<organism evidence="1 2">
    <name type="scientific">Aureimonas fodinaquatilis</name>
    <dbReference type="NCBI Taxonomy" id="2565783"/>
    <lineage>
        <taxon>Bacteria</taxon>
        <taxon>Pseudomonadati</taxon>
        <taxon>Pseudomonadota</taxon>
        <taxon>Alphaproteobacteria</taxon>
        <taxon>Hyphomicrobiales</taxon>
        <taxon>Aurantimonadaceae</taxon>
        <taxon>Aureimonas</taxon>
    </lineage>
</organism>
<protein>
    <submittedName>
        <fullName evidence="1">Methyltransferase domain-containing protein</fullName>
    </submittedName>
</protein>
<dbReference type="GO" id="GO:0009312">
    <property type="term" value="P:oligosaccharide biosynthetic process"/>
    <property type="evidence" value="ECO:0007669"/>
    <property type="project" value="InterPro"/>
</dbReference>